<dbReference type="InterPro" id="IPR036942">
    <property type="entry name" value="Beta-barrel_TonB_sf"/>
</dbReference>
<keyword evidence="2 7" id="KW-0813">Transport</keyword>
<keyword evidence="6 7" id="KW-0998">Cell outer membrane</keyword>
<evidence type="ECO:0000313" key="11">
    <source>
        <dbReference type="Proteomes" id="UP000183200"/>
    </source>
</evidence>
<dbReference type="Pfam" id="PF07715">
    <property type="entry name" value="Plug"/>
    <property type="match status" value="1"/>
</dbReference>
<evidence type="ECO:0000256" key="4">
    <source>
        <dbReference type="ARBA" id="ARBA00022692"/>
    </source>
</evidence>
<dbReference type="Pfam" id="PF13715">
    <property type="entry name" value="CarbopepD_reg_2"/>
    <property type="match status" value="1"/>
</dbReference>
<dbReference type="EMBL" id="FNGY01000006">
    <property type="protein sequence ID" value="SDN15036.1"/>
    <property type="molecule type" value="Genomic_DNA"/>
</dbReference>
<comment type="similarity">
    <text evidence="7">Belongs to the TonB-dependent receptor family.</text>
</comment>
<protein>
    <submittedName>
        <fullName evidence="10">TonB-linked outer membrane protein, SusC/RagA family</fullName>
    </submittedName>
</protein>
<evidence type="ECO:0000313" key="10">
    <source>
        <dbReference type="EMBL" id="SDN15036.1"/>
    </source>
</evidence>
<dbReference type="AlphaFoldDB" id="A0A1G9Z2Z2"/>
<reference evidence="11" key="1">
    <citation type="submission" date="2016-10" db="EMBL/GenBank/DDBJ databases">
        <authorList>
            <person name="Varghese N."/>
            <person name="Submissions S."/>
        </authorList>
    </citation>
    <scope>NUCLEOTIDE SEQUENCE [LARGE SCALE GENOMIC DNA]</scope>
    <source>
        <strain evidence="11">DSM 19110</strain>
    </source>
</reference>
<name>A0A1G9Z2Z2_9SPHI</name>
<dbReference type="Pfam" id="PF07660">
    <property type="entry name" value="STN"/>
    <property type="match status" value="1"/>
</dbReference>
<evidence type="ECO:0000259" key="8">
    <source>
        <dbReference type="Pfam" id="PF07660"/>
    </source>
</evidence>
<dbReference type="NCBIfam" id="TIGR04056">
    <property type="entry name" value="OMP_RagA_SusC"/>
    <property type="match status" value="1"/>
</dbReference>
<feature type="domain" description="TonB-dependent receptor plug" evidence="9">
    <location>
        <begin position="241"/>
        <end position="348"/>
    </location>
</feature>
<dbReference type="SUPFAM" id="SSF56935">
    <property type="entry name" value="Porins"/>
    <property type="match status" value="1"/>
</dbReference>
<evidence type="ECO:0000256" key="7">
    <source>
        <dbReference type="PROSITE-ProRule" id="PRU01360"/>
    </source>
</evidence>
<evidence type="ECO:0000256" key="2">
    <source>
        <dbReference type="ARBA" id="ARBA00022448"/>
    </source>
</evidence>
<dbReference type="OrthoDB" id="9768177at2"/>
<keyword evidence="5 7" id="KW-0472">Membrane</keyword>
<dbReference type="InterPro" id="IPR023997">
    <property type="entry name" value="TonB-dep_OMP_SusC/RagA_CS"/>
</dbReference>
<evidence type="ECO:0000256" key="5">
    <source>
        <dbReference type="ARBA" id="ARBA00023136"/>
    </source>
</evidence>
<dbReference type="Gene3D" id="2.40.170.20">
    <property type="entry name" value="TonB-dependent receptor, beta-barrel domain"/>
    <property type="match status" value="1"/>
</dbReference>
<evidence type="ECO:0000256" key="3">
    <source>
        <dbReference type="ARBA" id="ARBA00022452"/>
    </source>
</evidence>
<dbReference type="Gene3D" id="2.170.130.10">
    <property type="entry name" value="TonB-dependent receptor, plug domain"/>
    <property type="match status" value="1"/>
</dbReference>
<evidence type="ECO:0000256" key="1">
    <source>
        <dbReference type="ARBA" id="ARBA00004571"/>
    </source>
</evidence>
<dbReference type="InterPro" id="IPR039426">
    <property type="entry name" value="TonB-dep_rcpt-like"/>
</dbReference>
<dbReference type="GO" id="GO:0009279">
    <property type="term" value="C:cell outer membrane"/>
    <property type="evidence" value="ECO:0007669"/>
    <property type="project" value="UniProtKB-SubCell"/>
</dbReference>
<accession>A0A1G9Z2Z2</accession>
<evidence type="ECO:0000259" key="9">
    <source>
        <dbReference type="Pfam" id="PF07715"/>
    </source>
</evidence>
<organism evidence="10 11">
    <name type="scientific">Pedobacter steynii</name>
    <dbReference type="NCBI Taxonomy" id="430522"/>
    <lineage>
        <taxon>Bacteria</taxon>
        <taxon>Pseudomonadati</taxon>
        <taxon>Bacteroidota</taxon>
        <taxon>Sphingobacteriia</taxon>
        <taxon>Sphingobacteriales</taxon>
        <taxon>Sphingobacteriaceae</taxon>
        <taxon>Pedobacter</taxon>
    </lineage>
</organism>
<dbReference type="NCBIfam" id="TIGR04057">
    <property type="entry name" value="SusC_RagA_signa"/>
    <property type="match status" value="1"/>
</dbReference>
<dbReference type="PROSITE" id="PS52016">
    <property type="entry name" value="TONB_DEPENDENT_REC_3"/>
    <property type="match status" value="1"/>
</dbReference>
<proteinExistence type="inferred from homology"/>
<dbReference type="InterPro" id="IPR008969">
    <property type="entry name" value="CarboxyPept-like_regulatory"/>
</dbReference>
<gene>
    <name evidence="10" type="ORF">SAMN05421820_106311</name>
</gene>
<dbReference type="SUPFAM" id="SSF49464">
    <property type="entry name" value="Carboxypeptidase regulatory domain-like"/>
    <property type="match status" value="1"/>
</dbReference>
<dbReference type="InterPro" id="IPR012910">
    <property type="entry name" value="Plug_dom"/>
</dbReference>
<dbReference type="InterPro" id="IPR023996">
    <property type="entry name" value="TonB-dep_OMP_SusC/RagA"/>
</dbReference>
<dbReference type="InterPro" id="IPR037066">
    <property type="entry name" value="Plug_dom_sf"/>
</dbReference>
<sequence>MIFYTKSLSRPLAAIAKISLMMNPVFRRLSEVNKNKWIMRIKLIVVLLTSAILQVSAATYGQNVTLKHDRVKLATVLNEIRKQTGVDFVFSDKIIAAARPVSINVANVSLEAALEECFKNQPVTFTIDHKMVTIEKRPVSFLGMDQLIIARLTGTVKDTDGLPLPGASIAIKGTSKHVITDAEGKFVLDGAQKGDLIVITYVGFVPQEIVWNGEGPLNVKLASTVQGLDDVIVVAYGTAKKSTFTGSVAVVGADKLSKIAGSGFAEALQGMGSGVNVTNNEGNPGGDTRIQIRGIASMSGASKPLYVVDGMPYDGQLNSISPSDIESISVLKDAAASSLYGSRAANGVVMITTKKGKSSKPQINFRSAWGTSDNAVGNPVKANPSEQLLYTWEGMYNDQFYKYGMTKAKAGDWASGNVLGKILKAVNNSAGQPSYVSPFKHINENYVLHDGNGNPYLNPNLQMVWDPSDYDVNDAVYSRKLRQDYGLDISGASSDGKTNYLFSGSYLDDKGFASNQYFKRYTFRTNVTTQATDWLQLGGNIAYSGSRQNSSGSMRAQIFTTTMSSPWLRNTDNTDWVYSEKTGKRMFDYGSYVNNFFGIHPLNNGGDYWNNPNDEDFNNNQRNMISTRFFANVKLPFDLNFRSSLGIDNNSTKQFLYGSAVHGSGQMAPYGLTVLTSGGNATRNNTDVTSLTWNNLLTWNKKFGDHSFSALAGQELYNNNLLYNNAYGEGIMQIGQFELNSTTKNWSNGSYRDRFALFSYLGKVDYNFQDKYYLSASYRADGSSRFHPDNRWGSFFSAGASWRISNENFIKDVDWINNLSLRGSYGTNGNDKLTTRNADGSPGGEILYAYEGVYEDDPMYGNPGLRPSALATPNLKWESNKQLNVALDFTIFKGITGSVEYYTRNSSGLLFQKTLPLSAQAGSVVGLNTNLGNIRNSGIEVALGAELIRSKDFSWKIDANISTLKNEVTYLPAGAFTFSNRVATYKLEEGHSIYDFFMVKNAGVNPDNGNMRYWVQDGSGGWKTTENYADVTTKDYQYGGSALPKAYGAVTNSFDWAGFDLSFMFYYSLGGRMFDYGYIERTALRGGVGVIPDLVQDRWKNPGDQATFPKWSNDNYSDTRRGSDFYVFSNSFLRLRNLTLGFTLPKGISKKLGMSSARIYLAGNNLLTFGAAKNRYSDPETGVLGNNYNGNADTDNGVQGSRRIYMGGIQVSF</sequence>
<dbReference type="InterPro" id="IPR011662">
    <property type="entry name" value="Secretin/TonB_short_N"/>
</dbReference>
<evidence type="ECO:0000256" key="6">
    <source>
        <dbReference type="ARBA" id="ARBA00023237"/>
    </source>
</evidence>
<feature type="domain" description="Secretin/TonB short N-terminal" evidence="8">
    <location>
        <begin position="87"/>
        <end position="135"/>
    </location>
</feature>
<keyword evidence="11" id="KW-1185">Reference proteome</keyword>
<keyword evidence="3 7" id="KW-1134">Transmembrane beta strand</keyword>
<dbReference type="Gene3D" id="2.60.40.1120">
    <property type="entry name" value="Carboxypeptidase-like, regulatory domain"/>
    <property type="match status" value="1"/>
</dbReference>
<keyword evidence="4 7" id="KW-0812">Transmembrane</keyword>
<dbReference type="Proteomes" id="UP000183200">
    <property type="component" value="Unassembled WGS sequence"/>
</dbReference>
<comment type="subcellular location">
    <subcellularLocation>
        <location evidence="1 7">Cell outer membrane</location>
        <topology evidence="1 7">Multi-pass membrane protein</topology>
    </subcellularLocation>
</comment>